<keyword evidence="2" id="KW-1185">Reference proteome</keyword>
<evidence type="ECO:0000313" key="2">
    <source>
        <dbReference type="Proteomes" id="UP000467193"/>
    </source>
</evidence>
<sequence length="53" mass="5656">MRGVQPGHQAAVQTVMDSYNGPGQDFAEFNAHLFASYAAYELCPEHAGTLGSI</sequence>
<evidence type="ECO:0000313" key="1">
    <source>
        <dbReference type="EMBL" id="BBY28134.1"/>
    </source>
</evidence>
<dbReference type="KEGG" id="msei:MSEDJ_22300"/>
<protein>
    <recommendedName>
        <fullName evidence="3">DUF732 domain-containing protein</fullName>
    </recommendedName>
</protein>
<dbReference type="EMBL" id="AP022588">
    <property type="protein sequence ID" value="BBY28134.1"/>
    <property type="molecule type" value="Genomic_DNA"/>
</dbReference>
<dbReference type="Proteomes" id="UP000467193">
    <property type="component" value="Chromosome"/>
</dbReference>
<name>A0A7I7QP91_9MYCO</name>
<gene>
    <name evidence="1" type="ORF">MSEDJ_22300</name>
</gene>
<reference evidence="1 2" key="1">
    <citation type="journal article" date="2019" name="Emerg. Microbes Infect.">
        <title>Comprehensive subspecies identification of 175 nontuberculous mycobacteria species based on 7547 genomic profiles.</title>
        <authorList>
            <person name="Matsumoto Y."/>
            <person name="Kinjo T."/>
            <person name="Motooka D."/>
            <person name="Nabeya D."/>
            <person name="Jung N."/>
            <person name="Uechi K."/>
            <person name="Horii T."/>
            <person name="Iida T."/>
            <person name="Fujita J."/>
            <person name="Nakamura S."/>
        </authorList>
    </citation>
    <scope>NUCLEOTIDE SEQUENCE [LARGE SCALE GENOMIC DNA]</scope>
    <source>
        <strain evidence="1 2">JCM 17899</strain>
    </source>
</reference>
<organism evidence="1 2">
    <name type="scientific">Mycolicibacterium sediminis</name>
    <dbReference type="NCBI Taxonomy" id="1286180"/>
    <lineage>
        <taxon>Bacteria</taxon>
        <taxon>Bacillati</taxon>
        <taxon>Actinomycetota</taxon>
        <taxon>Actinomycetes</taxon>
        <taxon>Mycobacteriales</taxon>
        <taxon>Mycobacteriaceae</taxon>
        <taxon>Mycolicibacterium</taxon>
    </lineage>
</organism>
<proteinExistence type="predicted"/>
<evidence type="ECO:0008006" key="3">
    <source>
        <dbReference type="Google" id="ProtNLM"/>
    </source>
</evidence>
<dbReference type="AlphaFoldDB" id="A0A7I7QP91"/>
<accession>A0A7I7QP91</accession>